<dbReference type="GO" id="GO:0006635">
    <property type="term" value="P:fatty acid beta-oxidation"/>
    <property type="evidence" value="ECO:0007669"/>
    <property type="project" value="TreeGrafter"/>
</dbReference>
<dbReference type="Proteomes" id="UP001152795">
    <property type="component" value="Unassembled WGS sequence"/>
</dbReference>
<dbReference type="OrthoDB" id="448450at2759"/>
<organism evidence="2 3">
    <name type="scientific">Paramuricea clavata</name>
    <name type="common">Red gorgonian</name>
    <name type="synonym">Violescent sea-whip</name>
    <dbReference type="NCBI Taxonomy" id="317549"/>
    <lineage>
        <taxon>Eukaryota</taxon>
        <taxon>Metazoa</taxon>
        <taxon>Cnidaria</taxon>
        <taxon>Anthozoa</taxon>
        <taxon>Octocorallia</taxon>
        <taxon>Malacalcyonacea</taxon>
        <taxon>Plexauridae</taxon>
        <taxon>Paramuricea</taxon>
    </lineage>
</organism>
<dbReference type="GO" id="GO:0005829">
    <property type="term" value="C:cytosol"/>
    <property type="evidence" value="ECO:0007669"/>
    <property type="project" value="TreeGrafter"/>
</dbReference>
<dbReference type="FunFam" id="3.90.226.10:FF:000109">
    <property type="entry name" value="Enoyl-CoA hydratase, putative"/>
    <property type="match status" value="1"/>
</dbReference>
<keyword evidence="3" id="KW-1185">Reference proteome</keyword>
<dbReference type="EMBL" id="CACRXK020002875">
    <property type="protein sequence ID" value="CAB3996473.1"/>
    <property type="molecule type" value="Genomic_DNA"/>
</dbReference>
<dbReference type="PANTHER" id="PTHR11941:SF27">
    <property type="entry name" value="ETHYLMALONYL-COA DECARBOXYLASE"/>
    <property type="match status" value="1"/>
</dbReference>
<keyword evidence="1" id="KW-0456">Lyase</keyword>
<comment type="caution">
    <text evidence="2">The sequence shown here is derived from an EMBL/GenBank/DDBJ whole genome shotgun (WGS) entry which is preliminary data.</text>
</comment>
<dbReference type="CDD" id="cd06558">
    <property type="entry name" value="crotonase-like"/>
    <property type="match status" value="1"/>
</dbReference>
<dbReference type="Gene3D" id="3.90.226.10">
    <property type="entry name" value="2-enoyl-CoA Hydratase, Chain A, domain 1"/>
    <property type="match status" value="1"/>
</dbReference>
<evidence type="ECO:0000313" key="2">
    <source>
        <dbReference type="EMBL" id="CAB3996473.1"/>
    </source>
</evidence>
<name>A0A6S7GWT4_PARCT</name>
<reference evidence="2" key="1">
    <citation type="submission" date="2020-04" db="EMBL/GenBank/DDBJ databases">
        <authorList>
            <person name="Alioto T."/>
            <person name="Alioto T."/>
            <person name="Gomez Garrido J."/>
        </authorList>
    </citation>
    <scope>NUCLEOTIDE SEQUENCE</scope>
    <source>
        <strain evidence="2">A484AB</strain>
    </source>
</reference>
<protein>
    <submittedName>
        <fullName evidence="2">Ethylmalonyl- decarboxylase isoform X1</fullName>
    </submittedName>
</protein>
<sequence length="298" mass="32858">MLLQRATNRVLSLGKTVTRSLALAGENKRFLREKFKNLGGGDVLLRRLDYQGHNIAVISLANPKNRNALSGKMMVQLAEIVDELQQWSEGKAVILRGIENTFCSGADLVVARNILTHEEGEMMCTLMHETVLCFKYLPLISVAVAEGQSLGGGAELLLSCDFRLMASDAVIQFVQARMGVTPGWGGAAQLVDLVGRREALKIFASSKKIPPAQALKIGLVDEVIPEDTDDIQSVACDWLLPYLKPPPAVIHATKKCIMGNVKPLEETLELERSIFKTMWSGEHNLKALKKNLKHNNYK</sequence>
<accession>A0A6S7GWT4</accession>
<evidence type="ECO:0000256" key="1">
    <source>
        <dbReference type="ARBA" id="ARBA00023239"/>
    </source>
</evidence>
<dbReference type="SUPFAM" id="SSF52096">
    <property type="entry name" value="ClpP/crotonase"/>
    <property type="match status" value="1"/>
</dbReference>
<dbReference type="PANTHER" id="PTHR11941">
    <property type="entry name" value="ENOYL-COA HYDRATASE-RELATED"/>
    <property type="match status" value="1"/>
</dbReference>
<dbReference type="Pfam" id="PF00378">
    <property type="entry name" value="ECH_1"/>
    <property type="match status" value="1"/>
</dbReference>
<evidence type="ECO:0000313" key="3">
    <source>
        <dbReference type="Proteomes" id="UP001152795"/>
    </source>
</evidence>
<gene>
    <name evidence="2" type="ORF">PACLA_8A033826</name>
</gene>
<dbReference type="AlphaFoldDB" id="A0A6S7GWT4"/>
<proteinExistence type="predicted"/>
<dbReference type="InterPro" id="IPR001753">
    <property type="entry name" value="Enoyl-CoA_hydra/iso"/>
</dbReference>
<dbReference type="InterPro" id="IPR029045">
    <property type="entry name" value="ClpP/crotonase-like_dom_sf"/>
</dbReference>
<dbReference type="GO" id="GO:0016829">
    <property type="term" value="F:lyase activity"/>
    <property type="evidence" value="ECO:0007669"/>
    <property type="project" value="UniProtKB-KW"/>
</dbReference>